<dbReference type="PANTHER" id="PTHR11220:SF1">
    <property type="entry name" value="HEME-BINDING PROTEIN 2"/>
    <property type="match status" value="1"/>
</dbReference>
<feature type="chain" id="PRO_5029832898" description="Heme binding protein" evidence="2">
    <location>
        <begin position="17"/>
        <end position="215"/>
    </location>
</feature>
<keyword evidence="2" id="KW-0732">Signal</keyword>
<dbReference type="PANTHER" id="PTHR11220">
    <property type="entry name" value="HEME-BINDING PROTEIN-RELATED"/>
    <property type="match status" value="1"/>
</dbReference>
<dbReference type="InterPro" id="IPR006917">
    <property type="entry name" value="SOUL_heme-bd"/>
</dbReference>
<dbReference type="Proteomes" id="UP000594262">
    <property type="component" value="Unplaced"/>
</dbReference>
<dbReference type="Gene3D" id="3.20.80.10">
    <property type="entry name" value="Regulatory factor, effector binding domain"/>
    <property type="match status" value="1"/>
</dbReference>
<sequence>MKTLAAILAFASIATGYTLQNYQKYNDHCHSLECPRYTLLNKTENYEVRKYESFKWATASSHSQTLDYKQASKDNFMKLFRYISGANEQKQKVEMTAPVLVHIPVTQGPFCAPDFTMHFFVPYKFQSNPPKPLNNSDKVSIMELPEMTVFVASFGGWMDQEKIQQNGLLLGKALQEDGIAFDDSQMFTAGYDSPFRLIGRHNEIMFLPKENQFRV</sequence>
<dbReference type="AlphaFoldDB" id="A0A7M5V9K3"/>
<feature type="signal peptide" evidence="2">
    <location>
        <begin position="1"/>
        <end position="16"/>
    </location>
</feature>
<proteinExistence type="inferred from homology"/>
<dbReference type="OrthoDB" id="6424451at2759"/>
<reference evidence="3" key="1">
    <citation type="submission" date="2021-01" db="UniProtKB">
        <authorList>
            <consortium name="EnsemblMetazoa"/>
        </authorList>
    </citation>
    <scope>IDENTIFICATION</scope>
</reference>
<keyword evidence="4" id="KW-1185">Reference proteome</keyword>
<comment type="similarity">
    <text evidence="1">Belongs to the HEBP family.</text>
</comment>
<name>A0A7M5V9K3_9CNID</name>
<dbReference type="EnsemblMetazoa" id="CLYHEMT012193.1">
    <property type="protein sequence ID" value="CLYHEMP012193.1"/>
    <property type="gene ID" value="CLYHEMG012193"/>
</dbReference>
<accession>A0A7M5V9K3</accession>
<dbReference type="RefSeq" id="XP_066928807.1">
    <property type="nucleotide sequence ID" value="XM_067072706.1"/>
</dbReference>
<dbReference type="InterPro" id="IPR011256">
    <property type="entry name" value="Reg_factor_effector_dom_sf"/>
</dbReference>
<evidence type="ECO:0008006" key="5">
    <source>
        <dbReference type="Google" id="ProtNLM"/>
    </source>
</evidence>
<dbReference type="SUPFAM" id="SSF55136">
    <property type="entry name" value="Probable bacterial effector-binding domain"/>
    <property type="match status" value="1"/>
</dbReference>
<protein>
    <recommendedName>
        <fullName evidence="5">Heme binding protein</fullName>
    </recommendedName>
</protein>
<dbReference type="FunFam" id="3.20.80.10:FF:000002">
    <property type="entry name" value="Heme-binding protein 2"/>
    <property type="match status" value="1"/>
</dbReference>
<evidence type="ECO:0000256" key="1">
    <source>
        <dbReference type="ARBA" id="ARBA00009817"/>
    </source>
</evidence>
<evidence type="ECO:0000256" key="2">
    <source>
        <dbReference type="SAM" id="SignalP"/>
    </source>
</evidence>
<evidence type="ECO:0000313" key="3">
    <source>
        <dbReference type="EnsemblMetazoa" id="CLYHEMP012193.1"/>
    </source>
</evidence>
<organism evidence="3 4">
    <name type="scientific">Clytia hemisphaerica</name>
    <dbReference type="NCBI Taxonomy" id="252671"/>
    <lineage>
        <taxon>Eukaryota</taxon>
        <taxon>Metazoa</taxon>
        <taxon>Cnidaria</taxon>
        <taxon>Hydrozoa</taxon>
        <taxon>Hydroidolina</taxon>
        <taxon>Leptothecata</taxon>
        <taxon>Obeliida</taxon>
        <taxon>Clytiidae</taxon>
        <taxon>Clytia</taxon>
    </lineage>
</organism>
<evidence type="ECO:0000313" key="4">
    <source>
        <dbReference type="Proteomes" id="UP000594262"/>
    </source>
</evidence>
<dbReference type="GeneID" id="136816376"/>
<dbReference type="Pfam" id="PF04832">
    <property type="entry name" value="SOUL"/>
    <property type="match status" value="1"/>
</dbReference>